<accession>A0A926FNL7</accession>
<gene>
    <name evidence="1" type="ORF">H2136_04745</name>
</gene>
<organism evidence="1">
    <name type="scientific">Aeromonas hydrophila</name>
    <dbReference type="NCBI Taxonomy" id="644"/>
    <lineage>
        <taxon>Bacteria</taxon>
        <taxon>Pseudomonadati</taxon>
        <taxon>Pseudomonadota</taxon>
        <taxon>Gammaproteobacteria</taxon>
        <taxon>Aeromonadales</taxon>
        <taxon>Aeromonadaceae</taxon>
        <taxon>Aeromonas</taxon>
    </lineage>
</organism>
<proteinExistence type="predicted"/>
<protein>
    <submittedName>
        <fullName evidence="1">Uncharacterized protein</fullName>
    </submittedName>
</protein>
<name>A0A926FNL7_AERHY</name>
<evidence type="ECO:0000313" key="1">
    <source>
        <dbReference type="EMBL" id="MBC8673842.1"/>
    </source>
</evidence>
<comment type="caution">
    <text evidence="1">The sequence shown here is derived from an EMBL/GenBank/DDBJ whole genome shotgun (WGS) entry which is preliminary data.</text>
</comment>
<reference evidence="1" key="1">
    <citation type="submission" date="2020-07" db="EMBL/GenBank/DDBJ databases">
        <title>Carbapenem Resistant Aeromonas hydrophila Carrying blacphA7 Isolated from Two Solid Organ Transplant Patients.</title>
        <authorList>
            <person name="Hilt E."/>
            <person name="Fitzwater S.P."/>
            <person name="Ward K."/>
            <person name="De St Maurice A."/>
            <person name="Chandrasekaran S."/>
            <person name="Garner O.B."/>
            <person name="Yang S."/>
        </authorList>
    </citation>
    <scope>NUCLEOTIDE SEQUENCE</scope>
    <source>
        <strain evidence="1">B-1</strain>
    </source>
</reference>
<dbReference type="AlphaFoldDB" id="A0A926FNL7"/>
<sequence>MVKVLVWGSLGEIPSPDRRPHAHLVSGDGALASSDFLIAVGQLKIACCWHSSGAPHSIWKRCWAGLAEEVP</sequence>
<dbReference type="EMBL" id="JACLAN010000001">
    <property type="protein sequence ID" value="MBC8673842.1"/>
    <property type="molecule type" value="Genomic_DNA"/>
</dbReference>